<dbReference type="AlphaFoldDB" id="A0A5B6X3V9"/>
<name>A0A5B6X3V9_9ROSI</name>
<organism evidence="1 2">
    <name type="scientific">Gossypium australe</name>
    <dbReference type="NCBI Taxonomy" id="47621"/>
    <lineage>
        <taxon>Eukaryota</taxon>
        <taxon>Viridiplantae</taxon>
        <taxon>Streptophyta</taxon>
        <taxon>Embryophyta</taxon>
        <taxon>Tracheophyta</taxon>
        <taxon>Spermatophyta</taxon>
        <taxon>Magnoliopsida</taxon>
        <taxon>eudicotyledons</taxon>
        <taxon>Gunneridae</taxon>
        <taxon>Pentapetalae</taxon>
        <taxon>rosids</taxon>
        <taxon>malvids</taxon>
        <taxon>Malvales</taxon>
        <taxon>Malvaceae</taxon>
        <taxon>Malvoideae</taxon>
        <taxon>Gossypium</taxon>
    </lineage>
</organism>
<proteinExistence type="predicted"/>
<dbReference type="EMBL" id="SMMG02000001">
    <property type="protein sequence ID" value="KAA3487567.1"/>
    <property type="molecule type" value="Genomic_DNA"/>
</dbReference>
<comment type="caution">
    <text evidence="1">The sequence shown here is derived from an EMBL/GenBank/DDBJ whole genome shotgun (WGS) entry which is preliminary data.</text>
</comment>
<dbReference type="Proteomes" id="UP000325315">
    <property type="component" value="Unassembled WGS sequence"/>
</dbReference>
<reference evidence="2" key="1">
    <citation type="journal article" date="2019" name="Plant Biotechnol. J.">
        <title>Genome sequencing of the Australian wild diploid species Gossypium australe highlights disease resistance and delayed gland morphogenesis.</title>
        <authorList>
            <person name="Cai Y."/>
            <person name="Cai X."/>
            <person name="Wang Q."/>
            <person name="Wang P."/>
            <person name="Zhang Y."/>
            <person name="Cai C."/>
            <person name="Xu Y."/>
            <person name="Wang K."/>
            <person name="Zhou Z."/>
            <person name="Wang C."/>
            <person name="Geng S."/>
            <person name="Li B."/>
            <person name="Dong Q."/>
            <person name="Hou Y."/>
            <person name="Wang H."/>
            <person name="Ai P."/>
            <person name="Liu Z."/>
            <person name="Yi F."/>
            <person name="Sun M."/>
            <person name="An G."/>
            <person name="Cheng J."/>
            <person name="Zhang Y."/>
            <person name="Shi Q."/>
            <person name="Xie Y."/>
            <person name="Shi X."/>
            <person name="Chang Y."/>
            <person name="Huang F."/>
            <person name="Chen Y."/>
            <person name="Hong S."/>
            <person name="Mi L."/>
            <person name="Sun Q."/>
            <person name="Zhang L."/>
            <person name="Zhou B."/>
            <person name="Peng R."/>
            <person name="Zhang X."/>
            <person name="Liu F."/>
        </authorList>
    </citation>
    <scope>NUCLEOTIDE SEQUENCE [LARGE SCALE GENOMIC DNA]</scope>
    <source>
        <strain evidence="2">cv. PA1801</strain>
    </source>
</reference>
<gene>
    <name evidence="1" type="ORF">EPI10_031383</name>
</gene>
<protein>
    <submittedName>
        <fullName evidence="1">Uncharacterized protein</fullName>
    </submittedName>
</protein>
<evidence type="ECO:0000313" key="2">
    <source>
        <dbReference type="Proteomes" id="UP000325315"/>
    </source>
</evidence>
<dbReference type="OrthoDB" id="1744168at2759"/>
<keyword evidence="2" id="KW-1185">Reference proteome</keyword>
<accession>A0A5B6X3V9</accession>
<evidence type="ECO:0000313" key="1">
    <source>
        <dbReference type="EMBL" id="KAA3487567.1"/>
    </source>
</evidence>
<sequence length="65" mass="7524">MTLLIFEKTWVRGSINYSIKITIVHHKRVLKYVLVKGRSFIILADFVVLDFEEDCGILILIGTPF</sequence>